<dbReference type="Gene3D" id="1.10.4030.10">
    <property type="entry name" value="Porin chaperone SurA, peptide-binding domain"/>
    <property type="match status" value="1"/>
</dbReference>
<keyword evidence="13" id="KW-1185">Reference proteome</keyword>
<evidence type="ECO:0000256" key="1">
    <source>
        <dbReference type="ARBA" id="ARBA00018370"/>
    </source>
</evidence>
<dbReference type="EMBL" id="OAOQ01000006">
    <property type="protein sequence ID" value="SNX70534.1"/>
    <property type="molecule type" value="Genomic_DNA"/>
</dbReference>
<evidence type="ECO:0000256" key="5">
    <source>
        <dbReference type="ARBA" id="ARBA00023186"/>
    </source>
</evidence>
<keyword evidence="5" id="KW-0143">Chaperone</keyword>
<dbReference type="InterPro" id="IPR046357">
    <property type="entry name" value="PPIase_dom_sf"/>
</dbReference>
<proteinExistence type="predicted"/>
<evidence type="ECO:0000256" key="7">
    <source>
        <dbReference type="ARBA" id="ARBA00030642"/>
    </source>
</evidence>
<evidence type="ECO:0000313" key="12">
    <source>
        <dbReference type="EMBL" id="SNX70534.1"/>
    </source>
</evidence>
<dbReference type="Pfam" id="PF00639">
    <property type="entry name" value="Rotamase"/>
    <property type="match status" value="1"/>
</dbReference>
<keyword evidence="4 9" id="KW-0697">Rotamase</keyword>
<dbReference type="PANTHER" id="PTHR47637:SF1">
    <property type="entry name" value="CHAPERONE SURA"/>
    <property type="match status" value="1"/>
</dbReference>
<evidence type="ECO:0000259" key="11">
    <source>
        <dbReference type="PROSITE" id="PS50198"/>
    </source>
</evidence>
<evidence type="ECO:0000256" key="10">
    <source>
        <dbReference type="SAM" id="SignalP"/>
    </source>
</evidence>
<dbReference type="PROSITE" id="PS50198">
    <property type="entry name" value="PPIC_PPIASE_2"/>
    <property type="match status" value="1"/>
</dbReference>
<evidence type="ECO:0000256" key="8">
    <source>
        <dbReference type="ARBA" id="ARBA00031484"/>
    </source>
</evidence>
<evidence type="ECO:0000256" key="2">
    <source>
        <dbReference type="ARBA" id="ARBA00022729"/>
    </source>
</evidence>
<feature type="domain" description="PpiC" evidence="11">
    <location>
        <begin position="166"/>
        <end position="263"/>
    </location>
</feature>
<feature type="chain" id="PRO_5012650954" description="Parvulin-like PPIase" evidence="10">
    <location>
        <begin position="28"/>
        <end position="404"/>
    </location>
</feature>
<dbReference type="InterPro" id="IPR027304">
    <property type="entry name" value="Trigger_fact/SurA_dom_sf"/>
</dbReference>
<accession>A0A285CSQ3</accession>
<dbReference type="InterPro" id="IPR000297">
    <property type="entry name" value="PPIase_PpiC"/>
</dbReference>
<dbReference type="Pfam" id="PF09312">
    <property type="entry name" value="SurA_N"/>
    <property type="match status" value="1"/>
</dbReference>
<dbReference type="PANTHER" id="PTHR47637">
    <property type="entry name" value="CHAPERONE SURA"/>
    <property type="match status" value="1"/>
</dbReference>
<gene>
    <name evidence="12" type="ORF">SAMN05878503_10694</name>
</gene>
<feature type="signal peptide" evidence="10">
    <location>
        <begin position="1"/>
        <end position="27"/>
    </location>
</feature>
<dbReference type="OrthoDB" id="9791746at2"/>
<keyword evidence="6 9" id="KW-0413">Isomerase</keyword>
<dbReference type="Proteomes" id="UP000219467">
    <property type="component" value="Unassembled WGS sequence"/>
</dbReference>
<dbReference type="SUPFAM" id="SSF109998">
    <property type="entry name" value="Triger factor/SurA peptide-binding domain-like"/>
    <property type="match status" value="1"/>
</dbReference>
<dbReference type="Gene3D" id="3.10.50.40">
    <property type="match status" value="1"/>
</dbReference>
<name>A0A285CSQ3_9RHOB</name>
<dbReference type="SUPFAM" id="SSF54534">
    <property type="entry name" value="FKBP-like"/>
    <property type="match status" value="1"/>
</dbReference>
<reference evidence="13" key="1">
    <citation type="submission" date="2017-08" db="EMBL/GenBank/DDBJ databases">
        <authorList>
            <person name="Varghese N."/>
            <person name="Submissions S."/>
        </authorList>
    </citation>
    <scope>NUCLEOTIDE SEQUENCE [LARGE SCALE GENOMIC DNA]</scope>
    <source>
        <strain evidence="13">JA234</strain>
    </source>
</reference>
<organism evidence="12 13">
    <name type="scientific">Cereibacter ovatus</name>
    <dbReference type="NCBI Taxonomy" id="439529"/>
    <lineage>
        <taxon>Bacteria</taxon>
        <taxon>Pseudomonadati</taxon>
        <taxon>Pseudomonadota</taxon>
        <taxon>Alphaproteobacteria</taxon>
        <taxon>Rhodobacterales</taxon>
        <taxon>Paracoccaceae</taxon>
        <taxon>Cereibacter</taxon>
    </lineage>
</organism>
<sequence>MKTLVSPCLALVVATGLSLSVPGAAPAQSLFAPYLVVNDKVITQYELAQRTRFLTLLGAPGDVAEQARKALIDDKLRLDAAELVGIKATDKQIRDGMDEFASRADMTGEQFVAELGKAGVDAETFRDFVEAGLIWRELVRAKFGDQARPTEVAVDRAITNQTRRAAVKVLLSELIIPAPPGQEAEAMALAERLQREARGETAFAQAARTYSAAPSAERGGRIEWLPLQNLPPTLGPILLTLQPGEVSDPLKIPNAVAIFQLRALDETTEPAPDGVEVDYAELRLPNDDDFAAQVARVRSETDNCDDLYTLFKGSAPDQLRRVTAPMASVAQDVALDLAKLDAGEVSAGLQGASGRVLMLCARRPISAEPIDRGRIAQVLVNQSLGALAESYLADLRANAIIREP</sequence>
<evidence type="ECO:0000256" key="3">
    <source>
        <dbReference type="ARBA" id="ARBA00022764"/>
    </source>
</evidence>
<dbReference type="InterPro" id="IPR015391">
    <property type="entry name" value="SurA_N"/>
</dbReference>
<keyword evidence="2 10" id="KW-0732">Signal</keyword>
<protein>
    <recommendedName>
        <fullName evidence="1">Parvulin-like PPIase</fullName>
    </recommendedName>
    <alternativeName>
        <fullName evidence="7">Peptidyl-prolyl cis-trans isomerase plp</fullName>
    </alternativeName>
    <alternativeName>
        <fullName evidence="8">Rotamase plp</fullName>
    </alternativeName>
</protein>
<evidence type="ECO:0000256" key="6">
    <source>
        <dbReference type="ARBA" id="ARBA00023235"/>
    </source>
</evidence>
<dbReference type="RefSeq" id="WP_097030366.1">
    <property type="nucleotide sequence ID" value="NZ_OAOQ01000006.1"/>
</dbReference>
<evidence type="ECO:0000256" key="9">
    <source>
        <dbReference type="PROSITE-ProRule" id="PRU00278"/>
    </source>
</evidence>
<evidence type="ECO:0000256" key="4">
    <source>
        <dbReference type="ARBA" id="ARBA00023110"/>
    </source>
</evidence>
<evidence type="ECO:0000313" key="13">
    <source>
        <dbReference type="Proteomes" id="UP000219467"/>
    </source>
</evidence>
<dbReference type="AlphaFoldDB" id="A0A285CSQ3"/>
<dbReference type="InterPro" id="IPR050280">
    <property type="entry name" value="OMP_Chaperone_SurA"/>
</dbReference>
<keyword evidence="3" id="KW-0574">Periplasm</keyword>
<dbReference type="GO" id="GO:0003755">
    <property type="term" value="F:peptidyl-prolyl cis-trans isomerase activity"/>
    <property type="evidence" value="ECO:0007669"/>
    <property type="project" value="UniProtKB-KW"/>
</dbReference>